<reference evidence="1 2" key="1">
    <citation type="submission" date="2016-11" db="EMBL/GenBank/DDBJ databases">
        <title>Comparative genomics of Bartonella apis.</title>
        <authorList>
            <person name="Engel P."/>
        </authorList>
    </citation>
    <scope>NUCLEOTIDE SEQUENCE [LARGE SCALE GENOMIC DNA]</scope>
    <source>
        <strain evidence="1 2">BBC0122</strain>
    </source>
</reference>
<proteinExistence type="predicted"/>
<protein>
    <submittedName>
        <fullName evidence="1">Uncharacterized protein</fullName>
    </submittedName>
</protein>
<dbReference type="EMBL" id="CP015625">
    <property type="protein sequence ID" value="AQT47780.1"/>
    <property type="molecule type" value="Genomic_DNA"/>
</dbReference>
<dbReference type="KEGG" id="bapi:BBC0122_016780"/>
<keyword evidence="2" id="KW-1185">Reference proteome</keyword>
<dbReference type="Proteomes" id="UP000189632">
    <property type="component" value="Chromosome"/>
</dbReference>
<evidence type="ECO:0000313" key="2">
    <source>
        <dbReference type="Proteomes" id="UP000189632"/>
    </source>
</evidence>
<name>A0A1U9MJ92_9HYPH</name>
<sequence length="179" mass="20572">MHSKAGMHFKSRDTLKQNHLLFTRASLKPVFYCFFRLPSVFPALVCFSGSRRFFRLPSTFPALVRSSGSRLLFRLPSLFPTPVRSSGSRPLLPDTEYPKPILPLLFLSAHLFYGYAPDLFIFHAPDLFFFRQTNNEIGIFWSLPVAFHNLSRGFTVSFQRLFCIVPVSSDGFRVAFPRL</sequence>
<dbReference type="AlphaFoldDB" id="A0A1U9MJ92"/>
<accession>A0A1U9MJ92</accession>
<gene>
    <name evidence="1" type="ORF">BBC0122_016780</name>
</gene>
<evidence type="ECO:0000313" key="1">
    <source>
        <dbReference type="EMBL" id="AQT47780.1"/>
    </source>
</evidence>
<organism evidence="1 2">
    <name type="scientific">Bartonella choladocola</name>
    <dbReference type="NCBI Taxonomy" id="2750995"/>
    <lineage>
        <taxon>Bacteria</taxon>
        <taxon>Pseudomonadati</taxon>
        <taxon>Pseudomonadota</taxon>
        <taxon>Alphaproteobacteria</taxon>
        <taxon>Hyphomicrobiales</taxon>
        <taxon>Bartonellaceae</taxon>
        <taxon>Bartonella</taxon>
    </lineage>
</organism>